<reference evidence="3 4" key="1">
    <citation type="submission" date="2019-06" db="EMBL/GenBank/DDBJ databases">
        <title>Complete genome sequence of Helicobacter suis SNTW101c.</title>
        <authorList>
            <person name="Rimbara E."/>
            <person name="Suzuki M."/>
            <person name="Matsui H."/>
            <person name="Nakamura M."/>
            <person name="Mori S."/>
            <person name="Shibayama K."/>
        </authorList>
    </citation>
    <scope>NUCLEOTIDE SEQUENCE [LARGE SCALE GENOMIC DNA]</scope>
    <source>
        <strain evidence="3 4">SNTW101c</strain>
    </source>
</reference>
<evidence type="ECO:0000313" key="5">
    <source>
        <dbReference type="Proteomes" id="UP000509742"/>
    </source>
</evidence>
<dbReference type="EMBL" id="AP019774">
    <property type="protein sequence ID" value="BCD70736.1"/>
    <property type="molecule type" value="Genomic_DNA"/>
</dbReference>
<evidence type="ECO:0000256" key="1">
    <source>
        <dbReference type="SAM" id="MobiDB-lite"/>
    </source>
</evidence>
<feature type="region of interest" description="Disordered" evidence="1">
    <location>
        <begin position="23"/>
        <end position="42"/>
    </location>
</feature>
<proteinExistence type="predicted"/>
<name>A0A6J4CZ00_9HELI</name>
<accession>A0A6J4CZ00</accession>
<dbReference type="Proteomes" id="UP000509742">
    <property type="component" value="Chromosome"/>
</dbReference>
<sequence length="42" mass="4973">MLWDIDDLKRRWKEIGKDPETSIHYGPGENAQADLRAKFDKK</sequence>
<keyword evidence="5" id="KW-1185">Reference proteome</keyword>
<evidence type="ECO:0000313" key="4">
    <source>
        <dbReference type="Proteomes" id="UP000317935"/>
    </source>
</evidence>
<gene>
    <name evidence="2" type="ORF">NHP190020_14430</name>
    <name evidence="3" type="ORF">SNTW_13810</name>
</gene>
<dbReference type="GeneID" id="77100591"/>
<dbReference type="RefSeq" id="WP_255298841.1">
    <property type="nucleotide sequence ID" value="NZ_AP019774.1"/>
</dbReference>
<reference evidence="2 5" key="2">
    <citation type="submission" date="2020-04" db="EMBL/GenBank/DDBJ databases">
        <title>Genomic analysis of gastric non-Helicobacter pylori Helicobacters isolated in Japan.</title>
        <authorList>
            <person name="Suzuki M."/>
            <person name="Rimbara E."/>
        </authorList>
    </citation>
    <scope>NUCLEOTIDE SEQUENCE [LARGE SCALE GENOMIC DNA]</scope>
    <source>
        <strain evidence="2 5">NHP19-0020</strain>
    </source>
</reference>
<evidence type="ECO:0000313" key="2">
    <source>
        <dbReference type="EMBL" id="BCD46404.1"/>
    </source>
</evidence>
<dbReference type="Proteomes" id="UP000317935">
    <property type="component" value="Chromosome"/>
</dbReference>
<dbReference type="AlphaFoldDB" id="A0A6J4CZ00"/>
<dbReference type="EMBL" id="AP023036">
    <property type="protein sequence ID" value="BCD46404.1"/>
    <property type="molecule type" value="Genomic_DNA"/>
</dbReference>
<evidence type="ECO:0000313" key="3">
    <source>
        <dbReference type="EMBL" id="BCD70736.1"/>
    </source>
</evidence>
<organism evidence="3 4">
    <name type="scientific">Helicobacter suis</name>
    <dbReference type="NCBI Taxonomy" id="104628"/>
    <lineage>
        <taxon>Bacteria</taxon>
        <taxon>Pseudomonadati</taxon>
        <taxon>Campylobacterota</taxon>
        <taxon>Epsilonproteobacteria</taxon>
        <taxon>Campylobacterales</taxon>
        <taxon>Helicobacteraceae</taxon>
        <taxon>Helicobacter</taxon>
    </lineage>
</organism>
<protein>
    <submittedName>
        <fullName evidence="3">Uncharacterized protein</fullName>
    </submittedName>
</protein>